<protein>
    <submittedName>
        <fullName evidence="1">Uncharacterized protein</fullName>
    </submittedName>
</protein>
<sequence length="303" mass="32957">MPPRPKYDAKVSVSSSAILGPIPPSAGEDDEFAHQHSSVSLASPGFYDNARMSGEGSPFDDDLSSREEGHIYSLAVSGELLYTGWEDPEVEGVSQGAERAQAHRYPPHAEGHIQELNNPSNYIENRCRHSALWIKHSDTVSCLSLDEEHSLLYSALWDRTIKVWRVSDSKCLESVQAHNDAVNSVVISVDDIVFSGSADGTVKVWKREHAGRRTKHTLAETLLNQDCAVTSLSIIKSCLMVYAGSSDGLVNFWEQGKDTKFIHDGVLKGHTQPLGAASCSAALPTKPYVCGGGMGPSTHAYQY</sequence>
<evidence type="ECO:0000313" key="2">
    <source>
        <dbReference type="Proteomes" id="UP001057402"/>
    </source>
</evidence>
<accession>A0ACB9MBT2</accession>
<name>A0ACB9MBT2_9MYRT</name>
<organism evidence="1 2">
    <name type="scientific">Melastoma candidum</name>
    <dbReference type="NCBI Taxonomy" id="119954"/>
    <lineage>
        <taxon>Eukaryota</taxon>
        <taxon>Viridiplantae</taxon>
        <taxon>Streptophyta</taxon>
        <taxon>Embryophyta</taxon>
        <taxon>Tracheophyta</taxon>
        <taxon>Spermatophyta</taxon>
        <taxon>Magnoliopsida</taxon>
        <taxon>eudicotyledons</taxon>
        <taxon>Gunneridae</taxon>
        <taxon>Pentapetalae</taxon>
        <taxon>rosids</taxon>
        <taxon>malvids</taxon>
        <taxon>Myrtales</taxon>
        <taxon>Melastomataceae</taxon>
        <taxon>Melastomatoideae</taxon>
        <taxon>Melastomateae</taxon>
        <taxon>Melastoma</taxon>
    </lineage>
</organism>
<reference evidence="2" key="1">
    <citation type="journal article" date="2023" name="Front. Plant Sci.">
        <title>Chromosomal-level genome assembly of Melastoma candidum provides insights into trichome evolution.</title>
        <authorList>
            <person name="Zhong Y."/>
            <person name="Wu W."/>
            <person name="Sun C."/>
            <person name="Zou P."/>
            <person name="Liu Y."/>
            <person name="Dai S."/>
            <person name="Zhou R."/>
        </authorList>
    </citation>
    <scope>NUCLEOTIDE SEQUENCE [LARGE SCALE GENOMIC DNA]</scope>
</reference>
<gene>
    <name evidence="1" type="ORF">MLD38_034435</name>
</gene>
<keyword evidence="2" id="KW-1185">Reference proteome</keyword>
<evidence type="ECO:0000313" key="1">
    <source>
        <dbReference type="EMBL" id="KAI4321011.1"/>
    </source>
</evidence>
<comment type="caution">
    <text evidence="1">The sequence shown here is derived from an EMBL/GenBank/DDBJ whole genome shotgun (WGS) entry which is preliminary data.</text>
</comment>
<dbReference type="Proteomes" id="UP001057402">
    <property type="component" value="Chromosome 10"/>
</dbReference>
<proteinExistence type="predicted"/>
<dbReference type="EMBL" id="CM042889">
    <property type="protein sequence ID" value="KAI4321011.1"/>
    <property type="molecule type" value="Genomic_DNA"/>
</dbReference>